<dbReference type="GO" id="GO:0016460">
    <property type="term" value="C:myosin II complex"/>
    <property type="evidence" value="ECO:0007669"/>
    <property type="project" value="TreeGrafter"/>
</dbReference>
<sequence>MPPKRTATGKAKAKPPSTSTPKRASKLAKENSINATQEAEIQEAFSLFAVQHPDFEDSGVLRREDVRRCLIALGYPPPPSEIGEMLDTLDPTETGYIPYPPFLSYAALQFNHAERQASGSPEGSVYDEDERVDARQRHRTQEVKQAYELFARGTGPITLAHLKRVARELREEVAEEVLRDMLREANGSQGQGDGGTVGVEEFEAVMRRAGV</sequence>
<evidence type="ECO:0000313" key="5">
    <source>
        <dbReference type="Proteomes" id="UP000799429"/>
    </source>
</evidence>
<comment type="caution">
    <text evidence="4">The sequence shown here is derived from an EMBL/GenBank/DDBJ whole genome shotgun (WGS) entry which is preliminary data.</text>
</comment>
<dbReference type="OrthoDB" id="26525at2759"/>
<protein>
    <recommendedName>
        <fullName evidence="1">Calmodulin</fullName>
    </recommendedName>
</protein>
<dbReference type="EMBL" id="MU006097">
    <property type="protein sequence ID" value="KAF2838045.1"/>
    <property type="molecule type" value="Genomic_DNA"/>
</dbReference>
<dbReference type="Proteomes" id="UP000799429">
    <property type="component" value="Unassembled WGS sequence"/>
</dbReference>
<feature type="non-terminal residue" evidence="4">
    <location>
        <position position="211"/>
    </location>
</feature>
<evidence type="ECO:0000313" key="4">
    <source>
        <dbReference type="EMBL" id="KAF2838045.1"/>
    </source>
</evidence>
<dbReference type="PANTHER" id="PTHR23048:SF0">
    <property type="entry name" value="CALMODULIN LIKE 3"/>
    <property type="match status" value="1"/>
</dbReference>
<dbReference type="SUPFAM" id="SSF47473">
    <property type="entry name" value="EF-hand"/>
    <property type="match status" value="1"/>
</dbReference>
<dbReference type="AlphaFoldDB" id="A0A9P4S8J8"/>
<keyword evidence="2" id="KW-0677">Repeat</keyword>
<keyword evidence="5" id="KW-1185">Reference proteome</keyword>
<reference evidence="4" key="1">
    <citation type="journal article" date="2020" name="Stud. Mycol.">
        <title>101 Dothideomycetes genomes: a test case for predicting lifestyles and emergence of pathogens.</title>
        <authorList>
            <person name="Haridas S."/>
            <person name="Albert R."/>
            <person name="Binder M."/>
            <person name="Bloem J."/>
            <person name="Labutti K."/>
            <person name="Salamov A."/>
            <person name="Andreopoulos B."/>
            <person name="Baker S."/>
            <person name="Barry K."/>
            <person name="Bills G."/>
            <person name="Bluhm B."/>
            <person name="Cannon C."/>
            <person name="Castanera R."/>
            <person name="Culley D."/>
            <person name="Daum C."/>
            <person name="Ezra D."/>
            <person name="Gonzalez J."/>
            <person name="Henrissat B."/>
            <person name="Kuo A."/>
            <person name="Liang C."/>
            <person name="Lipzen A."/>
            <person name="Lutzoni F."/>
            <person name="Magnuson J."/>
            <person name="Mondo S."/>
            <person name="Nolan M."/>
            <person name="Ohm R."/>
            <person name="Pangilinan J."/>
            <person name="Park H.-J."/>
            <person name="Ramirez L."/>
            <person name="Alfaro M."/>
            <person name="Sun H."/>
            <person name="Tritt A."/>
            <person name="Yoshinaga Y."/>
            <person name="Zwiers L.-H."/>
            <person name="Turgeon B."/>
            <person name="Goodwin S."/>
            <person name="Spatafora J."/>
            <person name="Crous P."/>
            <person name="Grigoriev I."/>
        </authorList>
    </citation>
    <scope>NUCLEOTIDE SEQUENCE</scope>
    <source>
        <strain evidence="4">CBS 101060</strain>
    </source>
</reference>
<accession>A0A9P4S8J8</accession>
<evidence type="ECO:0000256" key="2">
    <source>
        <dbReference type="ARBA" id="ARBA00022737"/>
    </source>
</evidence>
<name>A0A9P4S8J8_9PEZI</name>
<evidence type="ECO:0000256" key="1">
    <source>
        <dbReference type="ARBA" id="ARBA00020786"/>
    </source>
</evidence>
<feature type="region of interest" description="Disordered" evidence="3">
    <location>
        <begin position="1"/>
        <end position="30"/>
    </location>
</feature>
<dbReference type="Gene3D" id="1.10.238.10">
    <property type="entry name" value="EF-hand"/>
    <property type="match status" value="2"/>
</dbReference>
<dbReference type="InterPro" id="IPR050230">
    <property type="entry name" value="CALM/Myosin/TropC-like"/>
</dbReference>
<gene>
    <name evidence="4" type="ORF">M501DRAFT_956192</name>
</gene>
<proteinExistence type="predicted"/>
<evidence type="ECO:0000256" key="3">
    <source>
        <dbReference type="SAM" id="MobiDB-lite"/>
    </source>
</evidence>
<organism evidence="4 5">
    <name type="scientific">Patellaria atrata CBS 101060</name>
    <dbReference type="NCBI Taxonomy" id="1346257"/>
    <lineage>
        <taxon>Eukaryota</taxon>
        <taxon>Fungi</taxon>
        <taxon>Dikarya</taxon>
        <taxon>Ascomycota</taxon>
        <taxon>Pezizomycotina</taxon>
        <taxon>Dothideomycetes</taxon>
        <taxon>Dothideomycetes incertae sedis</taxon>
        <taxon>Patellariales</taxon>
        <taxon>Patellariaceae</taxon>
        <taxon>Patellaria</taxon>
    </lineage>
</organism>
<dbReference type="PANTHER" id="PTHR23048">
    <property type="entry name" value="MYOSIN LIGHT CHAIN 1, 3"/>
    <property type="match status" value="1"/>
</dbReference>
<dbReference type="InterPro" id="IPR011992">
    <property type="entry name" value="EF-hand-dom_pair"/>
</dbReference>